<evidence type="ECO:0000313" key="2">
    <source>
        <dbReference type="EMBL" id="QJS99130.1"/>
    </source>
</evidence>
<evidence type="ECO:0000313" key="3">
    <source>
        <dbReference type="Proteomes" id="UP000502665"/>
    </source>
</evidence>
<sequence length="118" mass="12850">MTTSSRVPRHLPDDGMRNATAAACLEQENAQLRRAIGSHATVDQALGVLIATHRIPPAVGFEVLREVSQHTNIKLHTIAEAVIGWALGQQPLPEPVARELDVAVQWHSDREGLRDLPG</sequence>
<proteinExistence type="predicted"/>
<dbReference type="EMBL" id="CP049838">
    <property type="protein sequence ID" value="QJS99130.1"/>
    <property type="molecule type" value="Genomic_DNA"/>
</dbReference>
<protein>
    <submittedName>
        <fullName evidence="2">ANTAR domain-containing protein</fullName>
    </submittedName>
</protein>
<dbReference type="AlphaFoldDB" id="A0A6M4WGT9"/>
<accession>A0A6M4WGT9</accession>
<dbReference type="Proteomes" id="UP000502665">
    <property type="component" value="Chromosome"/>
</dbReference>
<dbReference type="Pfam" id="PF03861">
    <property type="entry name" value="ANTAR"/>
    <property type="match status" value="1"/>
</dbReference>
<dbReference type="Gene3D" id="1.10.10.10">
    <property type="entry name" value="Winged helix-like DNA-binding domain superfamily/Winged helix DNA-binding domain"/>
    <property type="match status" value="1"/>
</dbReference>
<evidence type="ECO:0000259" key="1">
    <source>
        <dbReference type="PROSITE" id="PS50921"/>
    </source>
</evidence>
<dbReference type="SUPFAM" id="SSF52172">
    <property type="entry name" value="CheY-like"/>
    <property type="match status" value="1"/>
</dbReference>
<dbReference type="RefSeq" id="WP_171394784.1">
    <property type="nucleotide sequence ID" value="NZ_CP049838.1"/>
</dbReference>
<dbReference type="SMART" id="SM01012">
    <property type="entry name" value="ANTAR"/>
    <property type="match status" value="1"/>
</dbReference>
<keyword evidence="3" id="KW-1185">Reference proteome</keyword>
<dbReference type="InterPro" id="IPR011006">
    <property type="entry name" value="CheY-like_superfamily"/>
</dbReference>
<dbReference type="PROSITE" id="PS50921">
    <property type="entry name" value="ANTAR"/>
    <property type="match status" value="1"/>
</dbReference>
<gene>
    <name evidence="2" type="ORF">G9272_01325</name>
</gene>
<organism evidence="2 3">
    <name type="scientific">Streptomyces asoensis</name>
    <dbReference type="NCBI Taxonomy" id="249586"/>
    <lineage>
        <taxon>Bacteria</taxon>
        <taxon>Bacillati</taxon>
        <taxon>Actinomycetota</taxon>
        <taxon>Actinomycetes</taxon>
        <taxon>Kitasatosporales</taxon>
        <taxon>Streptomycetaceae</taxon>
        <taxon>Streptomyces</taxon>
    </lineage>
</organism>
<reference evidence="2" key="1">
    <citation type="submission" date="2020-03" db="EMBL/GenBank/DDBJ databases">
        <title>Molecular networking-based the target discovery of potent antiproliferative macrolactams: 5/6/7/16 polycyclic ansamycins and glycosylated trienomycin from Streptomyces cacaoi subsp. asoensis.</title>
        <authorList>
            <person name="Liu L.-L."/>
        </authorList>
    </citation>
    <scope>NUCLEOTIDE SEQUENCE [LARGE SCALE GENOMIC DNA]</scope>
    <source>
        <strain evidence="2">H2S5</strain>
    </source>
</reference>
<feature type="domain" description="ANTAR" evidence="1">
    <location>
        <begin position="22"/>
        <end position="83"/>
    </location>
</feature>
<dbReference type="InterPro" id="IPR005561">
    <property type="entry name" value="ANTAR"/>
</dbReference>
<name>A0A6M4WGT9_9ACTN</name>
<dbReference type="GO" id="GO:0003723">
    <property type="term" value="F:RNA binding"/>
    <property type="evidence" value="ECO:0007669"/>
    <property type="project" value="InterPro"/>
</dbReference>
<dbReference type="InterPro" id="IPR036388">
    <property type="entry name" value="WH-like_DNA-bd_sf"/>
</dbReference>